<keyword evidence="5" id="KW-0378">Hydrolase</keyword>
<keyword evidence="7 9" id="KW-0472">Membrane</keyword>
<evidence type="ECO:0000256" key="7">
    <source>
        <dbReference type="ARBA" id="ARBA00023136"/>
    </source>
</evidence>
<feature type="transmembrane region" description="Helical" evidence="9">
    <location>
        <begin position="15"/>
        <end position="34"/>
    </location>
</feature>
<sequence>MMRHDPNAVNRSKQLDFLVILAGLLGVVLIWFYWPALSVMVKRWSTDPRYAHGYLVPVFALVVLWHRRDRLAASAPGSNWGGLGLVGIALALRMVGAYLYVGWLEAVSLLPALGGLCVLARGWPALRWAWPAIAFLVFMLPLPYRLEGALASPLQRVATKASTYALQTLGFPALAEGNVIHLEEVELGVVEACSGLSMLFTFFAMASGMVMVIRRPWIDKVVIVASAVPIALIVNTVRITVTGVVHESVGSDMANLIFHDLAGWLMMPMAIGLLWLELKMMSWLLIEPPPASTALNPLDLARAARDARDHRDPNDAKRQAGKQDASAALKGLLTNS</sequence>
<dbReference type="InterPro" id="IPR026392">
    <property type="entry name" value="Exo/Archaeosortase_dom"/>
</dbReference>
<accession>A0AAU7CDK1</accession>
<dbReference type="RefSeq" id="WP_406695892.1">
    <property type="nucleotide sequence ID" value="NZ_CP155447.1"/>
</dbReference>
<keyword evidence="4 9" id="KW-0812">Transmembrane</keyword>
<feature type="transmembrane region" description="Helical" evidence="9">
    <location>
        <begin position="78"/>
        <end position="100"/>
    </location>
</feature>
<feature type="transmembrane region" description="Helical" evidence="9">
    <location>
        <begin position="49"/>
        <end position="66"/>
    </location>
</feature>
<feature type="transmembrane region" description="Helical" evidence="9">
    <location>
        <begin position="261"/>
        <end position="278"/>
    </location>
</feature>
<dbReference type="NCBIfam" id="TIGR02602">
    <property type="entry name" value="8TM_EpsH"/>
    <property type="match status" value="1"/>
</dbReference>
<dbReference type="NCBIfam" id="TIGR04178">
    <property type="entry name" value="exo_archaeo"/>
    <property type="match status" value="1"/>
</dbReference>
<proteinExistence type="predicted"/>
<dbReference type="GO" id="GO:0008233">
    <property type="term" value="F:peptidase activity"/>
    <property type="evidence" value="ECO:0007669"/>
    <property type="project" value="UniProtKB-KW"/>
</dbReference>
<keyword evidence="6 9" id="KW-1133">Transmembrane helix</keyword>
<feature type="transmembrane region" description="Helical" evidence="9">
    <location>
        <begin position="221"/>
        <end position="241"/>
    </location>
</feature>
<dbReference type="EMBL" id="CP155447">
    <property type="protein sequence ID" value="XBH03155.1"/>
    <property type="molecule type" value="Genomic_DNA"/>
</dbReference>
<feature type="transmembrane region" description="Helical" evidence="9">
    <location>
        <begin position="195"/>
        <end position="214"/>
    </location>
</feature>
<organism evidence="10">
    <name type="scientific">Singulisphaera sp. Ch08</name>
    <dbReference type="NCBI Taxonomy" id="3120278"/>
    <lineage>
        <taxon>Bacteria</taxon>
        <taxon>Pseudomonadati</taxon>
        <taxon>Planctomycetota</taxon>
        <taxon>Planctomycetia</taxon>
        <taxon>Isosphaerales</taxon>
        <taxon>Isosphaeraceae</taxon>
        <taxon>Singulisphaera</taxon>
    </lineage>
</organism>
<evidence type="ECO:0000256" key="2">
    <source>
        <dbReference type="ARBA" id="ARBA00022475"/>
    </source>
</evidence>
<evidence type="ECO:0000256" key="5">
    <source>
        <dbReference type="ARBA" id="ARBA00022801"/>
    </source>
</evidence>
<evidence type="ECO:0000256" key="6">
    <source>
        <dbReference type="ARBA" id="ARBA00022989"/>
    </source>
</evidence>
<name>A0AAU7CDK1_9BACT</name>
<evidence type="ECO:0000313" key="10">
    <source>
        <dbReference type="EMBL" id="XBH03155.1"/>
    </source>
</evidence>
<evidence type="ECO:0000256" key="1">
    <source>
        <dbReference type="ARBA" id="ARBA00004651"/>
    </source>
</evidence>
<keyword evidence="3" id="KW-0645">Protease</keyword>
<evidence type="ECO:0000256" key="9">
    <source>
        <dbReference type="SAM" id="Phobius"/>
    </source>
</evidence>
<evidence type="ECO:0000256" key="4">
    <source>
        <dbReference type="ARBA" id="ARBA00022692"/>
    </source>
</evidence>
<feature type="compositionally biased region" description="Basic and acidic residues" evidence="8">
    <location>
        <begin position="304"/>
        <end position="318"/>
    </location>
</feature>
<reference evidence="10" key="1">
    <citation type="submission" date="2024-05" db="EMBL/GenBank/DDBJ databases">
        <title>Planctomycetes of the genus Singulisphaera possess chitinolytic capabilities.</title>
        <authorList>
            <person name="Ivanova A."/>
        </authorList>
    </citation>
    <scope>NUCLEOTIDE SEQUENCE</scope>
    <source>
        <strain evidence="10">Ch08T</strain>
    </source>
</reference>
<dbReference type="GO" id="GO:0005886">
    <property type="term" value="C:plasma membrane"/>
    <property type="evidence" value="ECO:0007669"/>
    <property type="project" value="UniProtKB-SubCell"/>
</dbReference>
<feature type="region of interest" description="Disordered" evidence="8">
    <location>
        <begin position="304"/>
        <end position="326"/>
    </location>
</feature>
<keyword evidence="2" id="KW-1003">Cell membrane</keyword>
<dbReference type="InterPro" id="IPR019127">
    <property type="entry name" value="Exosortase"/>
</dbReference>
<feature type="transmembrane region" description="Helical" evidence="9">
    <location>
        <begin position="128"/>
        <end position="146"/>
    </location>
</feature>
<comment type="subcellular location">
    <subcellularLocation>
        <location evidence="1">Cell membrane</location>
        <topology evidence="1">Multi-pass membrane protein</topology>
    </subcellularLocation>
</comment>
<dbReference type="InterPro" id="IPR013426">
    <property type="entry name" value="EpsH-like"/>
</dbReference>
<dbReference type="GO" id="GO:0006508">
    <property type="term" value="P:proteolysis"/>
    <property type="evidence" value="ECO:0007669"/>
    <property type="project" value="UniProtKB-KW"/>
</dbReference>
<dbReference type="Pfam" id="PF09721">
    <property type="entry name" value="Exosortase_EpsH"/>
    <property type="match status" value="1"/>
</dbReference>
<protein>
    <submittedName>
        <fullName evidence="10">Exosortase/archaeosortase family protein</fullName>
    </submittedName>
</protein>
<gene>
    <name evidence="10" type="ORF">V5E97_33340</name>
</gene>
<evidence type="ECO:0000256" key="8">
    <source>
        <dbReference type="SAM" id="MobiDB-lite"/>
    </source>
</evidence>
<evidence type="ECO:0000256" key="3">
    <source>
        <dbReference type="ARBA" id="ARBA00022670"/>
    </source>
</evidence>
<dbReference type="AlphaFoldDB" id="A0AAU7CDK1"/>